<evidence type="ECO:0000313" key="1">
    <source>
        <dbReference type="EMBL" id="KYO21826.1"/>
    </source>
</evidence>
<dbReference type="EMBL" id="AKHW03006283">
    <property type="protein sequence ID" value="KYO21826.1"/>
    <property type="molecule type" value="Genomic_DNA"/>
</dbReference>
<evidence type="ECO:0000313" key="2">
    <source>
        <dbReference type="Proteomes" id="UP000050525"/>
    </source>
</evidence>
<dbReference type="Proteomes" id="UP000050525">
    <property type="component" value="Unassembled WGS sequence"/>
</dbReference>
<accession>A0A151MBC2</accession>
<reference evidence="1 2" key="1">
    <citation type="journal article" date="2012" name="Genome Biol.">
        <title>Sequencing three crocodilian genomes to illuminate the evolution of archosaurs and amniotes.</title>
        <authorList>
            <person name="St John J.A."/>
            <person name="Braun E.L."/>
            <person name="Isberg S.R."/>
            <person name="Miles L.G."/>
            <person name="Chong A.Y."/>
            <person name="Gongora J."/>
            <person name="Dalzell P."/>
            <person name="Moran C."/>
            <person name="Bed'hom B."/>
            <person name="Abzhanov A."/>
            <person name="Burgess S.C."/>
            <person name="Cooksey A.M."/>
            <person name="Castoe T.A."/>
            <person name="Crawford N.G."/>
            <person name="Densmore L.D."/>
            <person name="Drew J.C."/>
            <person name="Edwards S.V."/>
            <person name="Faircloth B.C."/>
            <person name="Fujita M.K."/>
            <person name="Greenwold M.J."/>
            <person name="Hoffmann F.G."/>
            <person name="Howard J.M."/>
            <person name="Iguchi T."/>
            <person name="Janes D.E."/>
            <person name="Khan S.Y."/>
            <person name="Kohno S."/>
            <person name="de Koning A.J."/>
            <person name="Lance S.L."/>
            <person name="McCarthy F.M."/>
            <person name="McCormack J.E."/>
            <person name="Merchant M.E."/>
            <person name="Peterson D.G."/>
            <person name="Pollock D.D."/>
            <person name="Pourmand N."/>
            <person name="Raney B.J."/>
            <person name="Roessler K.A."/>
            <person name="Sanford J.R."/>
            <person name="Sawyer R.H."/>
            <person name="Schmidt C.J."/>
            <person name="Triplett E.W."/>
            <person name="Tuberville T.D."/>
            <person name="Venegas-Anaya M."/>
            <person name="Howard J.T."/>
            <person name="Jarvis E.D."/>
            <person name="Guillette L.J.Jr."/>
            <person name="Glenn T.C."/>
            <person name="Green R.E."/>
            <person name="Ray D.A."/>
        </authorList>
    </citation>
    <scope>NUCLEOTIDE SEQUENCE [LARGE SCALE GENOMIC DNA]</scope>
    <source>
        <strain evidence="1">KSC_2009_1</strain>
    </source>
</reference>
<proteinExistence type="predicted"/>
<gene>
    <name evidence="1" type="ORF">Y1Q_0000512</name>
</gene>
<dbReference type="AlphaFoldDB" id="A0A151MBC2"/>
<protein>
    <submittedName>
        <fullName evidence="1">Uncharacterized protein</fullName>
    </submittedName>
</protein>
<name>A0A151MBC2_ALLMI</name>
<organism evidence="1 2">
    <name type="scientific">Alligator mississippiensis</name>
    <name type="common">American alligator</name>
    <dbReference type="NCBI Taxonomy" id="8496"/>
    <lineage>
        <taxon>Eukaryota</taxon>
        <taxon>Metazoa</taxon>
        <taxon>Chordata</taxon>
        <taxon>Craniata</taxon>
        <taxon>Vertebrata</taxon>
        <taxon>Euteleostomi</taxon>
        <taxon>Archelosauria</taxon>
        <taxon>Archosauria</taxon>
        <taxon>Crocodylia</taxon>
        <taxon>Alligatoridae</taxon>
        <taxon>Alligatorinae</taxon>
        <taxon>Alligator</taxon>
    </lineage>
</organism>
<comment type="caution">
    <text evidence="1">The sequence shown here is derived from an EMBL/GenBank/DDBJ whole genome shotgun (WGS) entry which is preliminary data.</text>
</comment>
<sequence length="73" mass="8300">MQRTKKIQQKLLPVVAAELTTFGFGLINQEKKKLYADALSKLGFFVLYTVQNTQDDMIYRLMVSASQAARTEV</sequence>
<keyword evidence="2" id="KW-1185">Reference proteome</keyword>